<dbReference type="EMBL" id="JAAMPC010000005">
    <property type="protein sequence ID" value="KAG2310697.1"/>
    <property type="molecule type" value="Genomic_DNA"/>
</dbReference>
<keyword evidence="2" id="KW-1003">Cell membrane</keyword>
<name>A0A8X7VG75_BRACI</name>
<evidence type="ECO:0000259" key="3">
    <source>
        <dbReference type="Pfam" id="PF07714"/>
    </source>
</evidence>
<sequence>MEYISYNTKRAICSKERAATSTWKFRPQSLFTPPSSSSTFVSDYLNRDLYGSNYGVITDYVMIFAKADDDFHNLAQTLEVRSSLLGFHEIRFLATMAIENQEKTIREIQPKKTVKMVIHRDFRASNLLLDDNFLCNFNLTREGPQGGNTHVTAAKIARHGYTAPEYVQTGYYRLKRGLYELYEIITGQQTIEKKKPASLLEWVKEYSA</sequence>
<evidence type="ECO:0000313" key="5">
    <source>
        <dbReference type="Proteomes" id="UP000886595"/>
    </source>
</evidence>
<feature type="domain" description="Serine-threonine/tyrosine-protein kinase catalytic" evidence="3">
    <location>
        <begin position="115"/>
        <end position="205"/>
    </location>
</feature>
<comment type="subcellular location">
    <subcellularLocation>
        <location evidence="1">Cell membrane</location>
    </subcellularLocation>
</comment>
<evidence type="ECO:0000313" key="4">
    <source>
        <dbReference type="EMBL" id="KAG2310697.1"/>
    </source>
</evidence>
<protein>
    <recommendedName>
        <fullName evidence="3">Serine-threonine/tyrosine-protein kinase catalytic domain-containing protein</fullName>
    </recommendedName>
</protein>
<dbReference type="Proteomes" id="UP000886595">
    <property type="component" value="Unassembled WGS sequence"/>
</dbReference>
<evidence type="ECO:0000256" key="1">
    <source>
        <dbReference type="ARBA" id="ARBA00004236"/>
    </source>
</evidence>
<dbReference type="SUPFAM" id="SSF56112">
    <property type="entry name" value="Protein kinase-like (PK-like)"/>
    <property type="match status" value="1"/>
</dbReference>
<dbReference type="PANTHER" id="PTHR45621">
    <property type="entry name" value="OS01G0588500 PROTEIN-RELATED"/>
    <property type="match status" value="1"/>
</dbReference>
<proteinExistence type="predicted"/>
<dbReference type="Pfam" id="PF07714">
    <property type="entry name" value="PK_Tyr_Ser-Thr"/>
    <property type="match status" value="1"/>
</dbReference>
<dbReference type="InterPro" id="IPR011009">
    <property type="entry name" value="Kinase-like_dom_sf"/>
</dbReference>
<comment type="caution">
    <text evidence="4">The sequence shown here is derived from an EMBL/GenBank/DDBJ whole genome shotgun (WGS) entry which is preliminary data.</text>
</comment>
<dbReference type="Gene3D" id="1.10.510.10">
    <property type="entry name" value="Transferase(Phosphotransferase) domain 1"/>
    <property type="match status" value="1"/>
</dbReference>
<gene>
    <name evidence="4" type="ORF">Bca52824_022254</name>
</gene>
<dbReference type="GO" id="GO:0004672">
    <property type="term" value="F:protein kinase activity"/>
    <property type="evidence" value="ECO:0007669"/>
    <property type="project" value="InterPro"/>
</dbReference>
<dbReference type="InterPro" id="IPR001245">
    <property type="entry name" value="Ser-Thr/Tyr_kinase_cat_dom"/>
</dbReference>
<accession>A0A8X7VG75</accession>
<evidence type="ECO:0000256" key="2">
    <source>
        <dbReference type="ARBA" id="ARBA00022475"/>
    </source>
</evidence>
<dbReference type="GO" id="GO:0005886">
    <property type="term" value="C:plasma membrane"/>
    <property type="evidence" value="ECO:0007669"/>
    <property type="project" value="UniProtKB-SubCell"/>
</dbReference>
<reference evidence="4 5" key="1">
    <citation type="submission" date="2020-02" db="EMBL/GenBank/DDBJ databases">
        <authorList>
            <person name="Ma Q."/>
            <person name="Huang Y."/>
            <person name="Song X."/>
            <person name="Pei D."/>
        </authorList>
    </citation>
    <scope>NUCLEOTIDE SEQUENCE [LARGE SCALE GENOMIC DNA]</scope>
    <source>
        <strain evidence="4">Sxm20200214</strain>
        <tissue evidence="4">Leaf</tissue>
    </source>
</reference>
<keyword evidence="5" id="KW-1185">Reference proteome</keyword>
<dbReference type="InterPro" id="IPR008266">
    <property type="entry name" value="Tyr_kinase_AS"/>
</dbReference>
<dbReference type="AlphaFoldDB" id="A0A8X7VG75"/>
<dbReference type="InterPro" id="IPR050823">
    <property type="entry name" value="Plant_Ser_Thr_Prot_Kinase"/>
</dbReference>
<keyword evidence="2" id="KW-0472">Membrane</keyword>
<organism evidence="4 5">
    <name type="scientific">Brassica carinata</name>
    <name type="common">Ethiopian mustard</name>
    <name type="synonym">Abyssinian cabbage</name>
    <dbReference type="NCBI Taxonomy" id="52824"/>
    <lineage>
        <taxon>Eukaryota</taxon>
        <taxon>Viridiplantae</taxon>
        <taxon>Streptophyta</taxon>
        <taxon>Embryophyta</taxon>
        <taxon>Tracheophyta</taxon>
        <taxon>Spermatophyta</taxon>
        <taxon>Magnoliopsida</taxon>
        <taxon>eudicotyledons</taxon>
        <taxon>Gunneridae</taxon>
        <taxon>Pentapetalae</taxon>
        <taxon>rosids</taxon>
        <taxon>malvids</taxon>
        <taxon>Brassicales</taxon>
        <taxon>Brassicaceae</taxon>
        <taxon>Brassiceae</taxon>
        <taxon>Brassica</taxon>
    </lineage>
</organism>
<dbReference type="PROSITE" id="PS00109">
    <property type="entry name" value="PROTEIN_KINASE_TYR"/>
    <property type="match status" value="1"/>
</dbReference>